<dbReference type="InterPro" id="IPR016181">
    <property type="entry name" value="Acyl_CoA_acyltransferase"/>
</dbReference>
<evidence type="ECO:0000256" key="2">
    <source>
        <dbReference type="ARBA" id="ARBA00022840"/>
    </source>
</evidence>
<accession>G5K376</accession>
<dbReference type="GO" id="GO:0008771">
    <property type="term" value="F:[citrate (pro-3S)-lyase] ligase activity"/>
    <property type="evidence" value="ECO:0007669"/>
    <property type="project" value="UniProtKB-EC"/>
</dbReference>
<dbReference type="EMBL" id="AEUX02000006">
    <property type="protein sequence ID" value="EHI69398.1"/>
    <property type="molecule type" value="Genomic_DNA"/>
</dbReference>
<evidence type="ECO:0000256" key="3">
    <source>
        <dbReference type="PIRNR" id="PIRNR005751"/>
    </source>
</evidence>
<gene>
    <name evidence="5" type="primary">citC</name>
    <name evidence="5" type="ORF">STRIC_1244</name>
</gene>
<dbReference type="AlphaFoldDB" id="G5K376"/>
<keyword evidence="2 3" id="KW-0067">ATP-binding</keyword>
<keyword evidence="6" id="KW-1185">Reference proteome</keyword>
<dbReference type="RefSeq" id="WP_008088770.1">
    <property type="nucleotide sequence ID" value="NZ_AEUX02000006.1"/>
</dbReference>
<dbReference type="OrthoDB" id="9779753at2"/>
<dbReference type="SUPFAM" id="SSF55729">
    <property type="entry name" value="Acyl-CoA N-acyltransferases (Nat)"/>
    <property type="match status" value="1"/>
</dbReference>
<comment type="caution">
    <text evidence="5">The sequence shown here is derived from an EMBL/GenBank/DDBJ whole genome shotgun (WGS) entry which is preliminary data.</text>
</comment>
<dbReference type="InterPro" id="IPR014729">
    <property type="entry name" value="Rossmann-like_a/b/a_fold"/>
</dbReference>
<name>G5K376_9STRE</name>
<dbReference type="Proteomes" id="UP000003330">
    <property type="component" value="Unassembled WGS sequence"/>
</dbReference>
<dbReference type="NCBIfam" id="TIGR00124">
    <property type="entry name" value="cit_ly_ligase"/>
    <property type="match status" value="1"/>
</dbReference>
<sequence>MSSDLIQRVFPYDRQAIKAVNQLLEQEKIKRDPNLDYTCAIFDESQRVIATGSLFRNSLRCLAVDFRYQGEGLLNKIVSHLISEASDRGDYPLFVYTKISAVPFFESLGFQEIVRVDEDLSFLESQRDGFATYLKHLATSKTTSQNSAAVVINANPFTLGHLYLIEKAASENQALHLFMVSQDSSLIPFTVRRDLILKGTAHLKNICYHETGDYLISQATFPSYFQKDQLAAIKSQAKLDATIFSQIAKQLGITKRYIGEEPSSLVTNHYNQIMLDFLPKVGISVKKYDRLKLPDGRPISASLVRQALKEENHALFSNLLPQTSLDYFLSDEATTIIDKLKATKDLTHY</sequence>
<dbReference type="GO" id="GO:0016829">
    <property type="term" value="F:lyase activity"/>
    <property type="evidence" value="ECO:0007669"/>
    <property type="project" value="UniProtKB-KW"/>
</dbReference>
<comment type="catalytic activity">
    <reaction evidence="3">
        <text>holo-[citrate lyase ACP] + acetate + ATP = acetyl-[citrate lyase ACP] + AMP + diphosphate</text>
        <dbReference type="Rhea" id="RHEA:23788"/>
        <dbReference type="Rhea" id="RHEA-COMP:10158"/>
        <dbReference type="Rhea" id="RHEA-COMP:13710"/>
        <dbReference type="ChEBI" id="CHEBI:30089"/>
        <dbReference type="ChEBI" id="CHEBI:30616"/>
        <dbReference type="ChEBI" id="CHEBI:33019"/>
        <dbReference type="ChEBI" id="CHEBI:82683"/>
        <dbReference type="ChEBI" id="CHEBI:137976"/>
        <dbReference type="ChEBI" id="CHEBI:456215"/>
        <dbReference type="EC" id="6.2.1.22"/>
    </reaction>
</comment>
<dbReference type="Pfam" id="PF08218">
    <property type="entry name" value="Citrate_ly_lig"/>
    <property type="match status" value="1"/>
</dbReference>
<dbReference type="SUPFAM" id="SSF52374">
    <property type="entry name" value="Nucleotidylyl transferase"/>
    <property type="match status" value="1"/>
</dbReference>
<dbReference type="Gene3D" id="3.40.630.30">
    <property type="match status" value="1"/>
</dbReference>
<reference evidence="5 6" key="1">
    <citation type="journal article" date="2014" name="Int. J. Syst. Evol. Microbiol.">
        <title>Phylogenomics and the dynamic genome evolution of the genus Streptococcus.</title>
        <authorList>
            <consortium name="The Broad Institute Genome Sequencing Platform"/>
            <person name="Richards V.P."/>
            <person name="Palmer S.R."/>
            <person name="Pavinski Bitar P.D."/>
            <person name="Qin X."/>
            <person name="Weinstock G.M."/>
            <person name="Highlander S.K."/>
            <person name="Town C.D."/>
            <person name="Burne R.A."/>
            <person name="Stanhope M.J."/>
        </authorList>
    </citation>
    <scope>NUCLEOTIDE SEQUENCE [LARGE SCALE GENOMIC DNA]</scope>
    <source>
        <strain evidence="5 6">707-05</strain>
    </source>
</reference>
<dbReference type="InterPro" id="IPR000182">
    <property type="entry name" value="GNAT_dom"/>
</dbReference>
<dbReference type="PIRSF" id="PIRSF005751">
    <property type="entry name" value="Acet_citr_lig"/>
    <property type="match status" value="1"/>
</dbReference>
<dbReference type="STRING" id="764299.STRIC_1244"/>
<dbReference type="PROSITE" id="PS51186">
    <property type="entry name" value="GNAT"/>
    <property type="match status" value="1"/>
</dbReference>
<evidence type="ECO:0000259" key="4">
    <source>
        <dbReference type="PROSITE" id="PS51186"/>
    </source>
</evidence>
<evidence type="ECO:0000256" key="1">
    <source>
        <dbReference type="ARBA" id="ARBA00022741"/>
    </source>
</evidence>
<dbReference type="PANTHER" id="PTHR40599">
    <property type="entry name" value="[CITRATE [PRO-3S]-LYASE] LIGASE"/>
    <property type="match status" value="1"/>
</dbReference>
<evidence type="ECO:0000313" key="6">
    <source>
        <dbReference type="Proteomes" id="UP000003330"/>
    </source>
</evidence>
<dbReference type="InterPro" id="IPR013166">
    <property type="entry name" value="Citrate_lyase_ligase_C"/>
</dbReference>
<dbReference type="SMART" id="SM00764">
    <property type="entry name" value="Citrate_ly_lig"/>
    <property type="match status" value="1"/>
</dbReference>
<dbReference type="eggNOG" id="COG3053">
    <property type="taxonomic scope" value="Bacteria"/>
</dbReference>
<dbReference type="GO" id="GO:0005524">
    <property type="term" value="F:ATP binding"/>
    <property type="evidence" value="ECO:0007669"/>
    <property type="project" value="UniProtKB-UniRule"/>
</dbReference>
<dbReference type="GO" id="GO:0016747">
    <property type="term" value="F:acyltransferase activity, transferring groups other than amino-acyl groups"/>
    <property type="evidence" value="ECO:0007669"/>
    <property type="project" value="InterPro"/>
</dbReference>
<keyword evidence="3 5" id="KW-0436">Ligase</keyword>
<dbReference type="Gene3D" id="3.40.50.620">
    <property type="entry name" value="HUPs"/>
    <property type="match status" value="1"/>
</dbReference>
<comment type="function">
    <text evidence="3">Acetylation of prosthetic group (2-(5''-phosphoribosyl)-3'-dephosphocoenzyme-A) of the gamma subunit of citrate lyase.</text>
</comment>
<dbReference type="Pfam" id="PF13673">
    <property type="entry name" value="Acetyltransf_10"/>
    <property type="match status" value="1"/>
</dbReference>
<dbReference type="InterPro" id="IPR005216">
    <property type="entry name" value="Citrate_lyase_ligase"/>
</dbReference>
<feature type="domain" description="N-acetyltransferase" evidence="4">
    <location>
        <begin position="1"/>
        <end position="139"/>
    </location>
</feature>
<proteinExistence type="predicted"/>
<keyword evidence="1 3" id="KW-0547">Nucleotide-binding</keyword>
<evidence type="ECO:0000313" key="5">
    <source>
        <dbReference type="EMBL" id="EHI69398.1"/>
    </source>
</evidence>
<organism evidence="5 6">
    <name type="scientific">Streptococcus ictaluri 707-05</name>
    <dbReference type="NCBI Taxonomy" id="764299"/>
    <lineage>
        <taxon>Bacteria</taxon>
        <taxon>Bacillati</taxon>
        <taxon>Bacillota</taxon>
        <taxon>Bacilli</taxon>
        <taxon>Lactobacillales</taxon>
        <taxon>Streptococcaceae</taxon>
        <taxon>Streptococcus</taxon>
    </lineage>
</organism>
<protein>
    <recommendedName>
        <fullName evidence="3">[Citrate [pro-3S]-lyase] ligase</fullName>
        <ecNumber evidence="3">6.2.1.22</ecNumber>
    </recommendedName>
</protein>
<dbReference type="PANTHER" id="PTHR40599:SF1">
    <property type="entry name" value="[CITRATE [PRO-3S]-LYASE] LIGASE"/>
    <property type="match status" value="1"/>
</dbReference>
<dbReference type="EC" id="6.2.1.22" evidence="3"/>